<dbReference type="PATRIC" id="fig|1423734.3.peg.2969"/>
<dbReference type="eggNOG" id="COG0456">
    <property type="taxonomic scope" value="Bacteria"/>
</dbReference>
<dbReference type="STRING" id="1423734.FC83_GL002920"/>
<dbReference type="AlphaFoldDB" id="X0QPX0"/>
<keyword evidence="3" id="KW-1185">Reference proteome</keyword>
<gene>
    <name evidence="2" type="ORF">FC83_GL002920</name>
</gene>
<dbReference type="OrthoDB" id="66776at2"/>
<dbReference type="InterPro" id="IPR016181">
    <property type="entry name" value="Acyl_CoA_acyltransferase"/>
</dbReference>
<dbReference type="EMBL" id="AZGA01000054">
    <property type="protein sequence ID" value="KRM33352.1"/>
    <property type="molecule type" value="Genomic_DNA"/>
</dbReference>
<organism evidence="2 3">
    <name type="scientific">Agrilactobacillus composti DSM 18527 = JCM 14202</name>
    <dbReference type="NCBI Taxonomy" id="1423734"/>
    <lineage>
        <taxon>Bacteria</taxon>
        <taxon>Bacillati</taxon>
        <taxon>Bacillota</taxon>
        <taxon>Bacilli</taxon>
        <taxon>Lactobacillales</taxon>
        <taxon>Lactobacillaceae</taxon>
        <taxon>Agrilactobacillus</taxon>
    </lineage>
</organism>
<dbReference type="GO" id="GO:0016747">
    <property type="term" value="F:acyltransferase activity, transferring groups other than amino-acyl groups"/>
    <property type="evidence" value="ECO:0007669"/>
    <property type="project" value="InterPro"/>
</dbReference>
<comment type="caution">
    <text evidence="2">The sequence shown here is derived from an EMBL/GenBank/DDBJ whole genome shotgun (WGS) entry which is preliminary data.</text>
</comment>
<feature type="domain" description="N-acetyltransferase" evidence="1">
    <location>
        <begin position="3"/>
        <end position="158"/>
    </location>
</feature>
<name>X0QPX0_9LACO</name>
<dbReference type="Proteomes" id="UP000051236">
    <property type="component" value="Unassembled WGS sequence"/>
</dbReference>
<dbReference type="Gene3D" id="3.40.630.30">
    <property type="match status" value="1"/>
</dbReference>
<accession>X0QPX0</accession>
<evidence type="ECO:0000313" key="3">
    <source>
        <dbReference type="Proteomes" id="UP000051236"/>
    </source>
</evidence>
<dbReference type="InterPro" id="IPR000182">
    <property type="entry name" value="GNAT_dom"/>
</dbReference>
<evidence type="ECO:0000313" key="2">
    <source>
        <dbReference type="EMBL" id="KRM33352.1"/>
    </source>
</evidence>
<dbReference type="Pfam" id="PF00583">
    <property type="entry name" value="Acetyltransf_1"/>
    <property type="match status" value="1"/>
</dbReference>
<sequence>MAVTIKRYVDTSENQTQVAAYQLQDQRYTGGPTSVITRSAGKSNRFPMMIYRANLLVGFFCLHVKDGPQLYGGRFETDILLRALSVDDRYRGQHIALQAMLALPQYVAQHFPGIQRIILAVNANNTAAQALYFKAGFRDDGQRRDSEIGTLWILKKDV</sequence>
<proteinExistence type="predicted"/>
<reference evidence="2 3" key="1">
    <citation type="journal article" date="2015" name="Genome Announc.">
        <title>Expanding the biotechnology potential of lactobacilli through comparative genomics of 213 strains and associated genera.</title>
        <authorList>
            <person name="Sun Z."/>
            <person name="Harris H.M."/>
            <person name="McCann A."/>
            <person name="Guo C."/>
            <person name="Argimon S."/>
            <person name="Zhang W."/>
            <person name="Yang X."/>
            <person name="Jeffery I.B."/>
            <person name="Cooney J.C."/>
            <person name="Kagawa T.F."/>
            <person name="Liu W."/>
            <person name="Song Y."/>
            <person name="Salvetti E."/>
            <person name="Wrobel A."/>
            <person name="Rasinkangas P."/>
            <person name="Parkhill J."/>
            <person name="Rea M.C."/>
            <person name="O'Sullivan O."/>
            <person name="Ritari J."/>
            <person name="Douillard F.P."/>
            <person name="Paul Ross R."/>
            <person name="Yang R."/>
            <person name="Briner A.E."/>
            <person name="Felis G.E."/>
            <person name="de Vos W.M."/>
            <person name="Barrangou R."/>
            <person name="Klaenhammer T.R."/>
            <person name="Caufield P.W."/>
            <person name="Cui Y."/>
            <person name="Zhang H."/>
            <person name="O'Toole P.W."/>
        </authorList>
    </citation>
    <scope>NUCLEOTIDE SEQUENCE [LARGE SCALE GENOMIC DNA]</scope>
    <source>
        <strain evidence="2 3">DSM 18527</strain>
    </source>
</reference>
<dbReference type="PROSITE" id="PS51186">
    <property type="entry name" value="GNAT"/>
    <property type="match status" value="1"/>
</dbReference>
<dbReference type="SUPFAM" id="SSF55729">
    <property type="entry name" value="Acyl-CoA N-acyltransferases (Nat)"/>
    <property type="match status" value="1"/>
</dbReference>
<protein>
    <recommendedName>
        <fullName evidence="1">N-acetyltransferase domain-containing protein</fullName>
    </recommendedName>
</protein>
<dbReference type="RefSeq" id="WP_081763122.1">
    <property type="nucleotide sequence ID" value="NZ_AZGA01000054.1"/>
</dbReference>
<evidence type="ECO:0000259" key="1">
    <source>
        <dbReference type="PROSITE" id="PS51186"/>
    </source>
</evidence>